<dbReference type="SUPFAM" id="SSF51735">
    <property type="entry name" value="NAD(P)-binding Rossmann-fold domains"/>
    <property type="match status" value="1"/>
</dbReference>
<keyword evidence="2" id="KW-0560">Oxidoreductase</keyword>
<dbReference type="Proteomes" id="UP000295678">
    <property type="component" value="Unassembled WGS sequence"/>
</dbReference>
<name>A0A4R3MAE7_9HYPH</name>
<proteinExistence type="inferred from homology"/>
<dbReference type="RefSeq" id="WP_132806424.1">
    <property type="nucleotide sequence ID" value="NZ_SMAK01000005.1"/>
</dbReference>
<protein>
    <submittedName>
        <fullName evidence="3">NAD(P)-dependent dehydrogenase (Short-subunit alcohol dehydrogenase family)</fullName>
    </submittedName>
</protein>
<dbReference type="PRINTS" id="PR00080">
    <property type="entry name" value="SDRFAMILY"/>
</dbReference>
<dbReference type="GO" id="GO:0016491">
    <property type="term" value="F:oxidoreductase activity"/>
    <property type="evidence" value="ECO:0007669"/>
    <property type="project" value="UniProtKB-KW"/>
</dbReference>
<organism evidence="3 4">
    <name type="scientific">Tepidamorphus gemmatus</name>
    <dbReference type="NCBI Taxonomy" id="747076"/>
    <lineage>
        <taxon>Bacteria</taxon>
        <taxon>Pseudomonadati</taxon>
        <taxon>Pseudomonadota</taxon>
        <taxon>Alphaproteobacteria</taxon>
        <taxon>Hyphomicrobiales</taxon>
        <taxon>Tepidamorphaceae</taxon>
        <taxon>Tepidamorphus</taxon>
    </lineage>
</organism>
<dbReference type="PANTHER" id="PTHR43639">
    <property type="entry name" value="OXIDOREDUCTASE, SHORT-CHAIN DEHYDROGENASE/REDUCTASE FAMILY (AFU_ORTHOLOGUE AFUA_5G02870)"/>
    <property type="match status" value="1"/>
</dbReference>
<dbReference type="EMBL" id="SMAK01000005">
    <property type="protein sequence ID" value="TCT10564.1"/>
    <property type="molecule type" value="Genomic_DNA"/>
</dbReference>
<dbReference type="InterPro" id="IPR020904">
    <property type="entry name" value="Sc_DH/Rdtase_CS"/>
</dbReference>
<evidence type="ECO:0000313" key="3">
    <source>
        <dbReference type="EMBL" id="TCT10564.1"/>
    </source>
</evidence>
<dbReference type="AlphaFoldDB" id="A0A4R3MAE7"/>
<dbReference type="Gene3D" id="3.40.50.720">
    <property type="entry name" value="NAD(P)-binding Rossmann-like Domain"/>
    <property type="match status" value="1"/>
</dbReference>
<accession>A0A4R3MAE7</accession>
<evidence type="ECO:0000256" key="1">
    <source>
        <dbReference type="ARBA" id="ARBA00006484"/>
    </source>
</evidence>
<evidence type="ECO:0000313" key="4">
    <source>
        <dbReference type="Proteomes" id="UP000295678"/>
    </source>
</evidence>
<gene>
    <name evidence="3" type="ORF">EDC22_10562</name>
</gene>
<dbReference type="Pfam" id="PF13561">
    <property type="entry name" value="adh_short_C2"/>
    <property type="match status" value="1"/>
</dbReference>
<evidence type="ECO:0000256" key="2">
    <source>
        <dbReference type="ARBA" id="ARBA00023002"/>
    </source>
</evidence>
<dbReference type="InterPro" id="IPR036291">
    <property type="entry name" value="NAD(P)-bd_dom_sf"/>
</dbReference>
<dbReference type="FunFam" id="3.40.50.720:FF:000084">
    <property type="entry name" value="Short-chain dehydrogenase reductase"/>
    <property type="match status" value="1"/>
</dbReference>
<dbReference type="NCBIfam" id="NF005559">
    <property type="entry name" value="PRK07231.1"/>
    <property type="match status" value="1"/>
</dbReference>
<sequence>MSTATRPRGRLDGKIALITGGAGGIGSGIARAFAGEGARVMVSDIDGAAAAGIAAGINAHHPGCAASCAHDVTSESDWNAALAACRQAFGGLSVLVNNAGIWAIGAVDDTEPDSWRRCMSINLDSVYLGTRLAMPLLRENQPASIINVSSVAGLVAGPNIAAYNTSKAAVWMLTKSTALSAARKGDDIRANSIHPAFIATPLLQDLFARGGERRPLSAEQTAKLAAQIPLGRLCTVEDVAWAAIYLASDESRFMTGAELKLDGGLSAM</sequence>
<dbReference type="PROSITE" id="PS00061">
    <property type="entry name" value="ADH_SHORT"/>
    <property type="match status" value="1"/>
</dbReference>
<dbReference type="OrthoDB" id="9792355at2"/>
<comment type="similarity">
    <text evidence="1">Belongs to the short-chain dehydrogenases/reductases (SDR) family.</text>
</comment>
<dbReference type="InterPro" id="IPR002347">
    <property type="entry name" value="SDR_fam"/>
</dbReference>
<dbReference type="PRINTS" id="PR00081">
    <property type="entry name" value="GDHRDH"/>
</dbReference>
<reference evidence="3 4" key="1">
    <citation type="submission" date="2019-03" db="EMBL/GenBank/DDBJ databases">
        <title>Genomic Encyclopedia of Type Strains, Phase IV (KMG-IV): sequencing the most valuable type-strain genomes for metagenomic binning, comparative biology and taxonomic classification.</title>
        <authorList>
            <person name="Goeker M."/>
        </authorList>
    </citation>
    <scope>NUCLEOTIDE SEQUENCE [LARGE SCALE GENOMIC DNA]</scope>
    <source>
        <strain evidence="3 4">DSM 19345</strain>
    </source>
</reference>
<comment type="caution">
    <text evidence="3">The sequence shown here is derived from an EMBL/GenBank/DDBJ whole genome shotgun (WGS) entry which is preliminary data.</text>
</comment>
<keyword evidence="4" id="KW-1185">Reference proteome</keyword>
<dbReference type="PANTHER" id="PTHR43639:SF1">
    <property type="entry name" value="SHORT-CHAIN DEHYDROGENASE_REDUCTASE FAMILY PROTEIN"/>
    <property type="match status" value="1"/>
</dbReference>